<keyword evidence="7 9" id="KW-0694">RNA-binding</keyword>
<evidence type="ECO:0000256" key="3">
    <source>
        <dbReference type="ARBA" id="ARBA00022630"/>
    </source>
</evidence>
<keyword evidence="12" id="KW-0547">Nucleotide-binding</keyword>
<feature type="binding site" evidence="9 12">
    <location>
        <begin position="236"/>
        <end position="237"/>
    </location>
    <ligand>
        <name>FMN</name>
        <dbReference type="ChEBI" id="CHEBI:58210"/>
    </ligand>
</feature>
<protein>
    <recommendedName>
        <fullName evidence="9">tRNA-dihydrouridine(20/20a) synthase</fullName>
        <ecNumber evidence="9">1.3.1.91</ecNumber>
    </recommendedName>
    <alternativeName>
        <fullName evidence="9">U20-specific dihydrouridine synthase</fullName>
        <shortName evidence="9">U20-specific Dus</shortName>
    </alternativeName>
    <alternativeName>
        <fullName evidence="9">tRNA-dihydrouridine synthase A</fullName>
    </alternativeName>
</protein>
<dbReference type="InterPro" id="IPR018517">
    <property type="entry name" value="tRNA_hU_synthase_CS"/>
</dbReference>
<keyword evidence="6 9" id="KW-0521">NADP</keyword>
<dbReference type="GO" id="GO:0050660">
    <property type="term" value="F:flavin adenine dinucleotide binding"/>
    <property type="evidence" value="ECO:0007669"/>
    <property type="project" value="InterPro"/>
</dbReference>
<evidence type="ECO:0000256" key="10">
    <source>
        <dbReference type="PIRNR" id="PIRNR006621"/>
    </source>
</evidence>
<dbReference type="PANTHER" id="PTHR42907">
    <property type="entry name" value="FMN-LINKED OXIDOREDUCTASES SUPERFAMILY PROTEIN"/>
    <property type="match status" value="1"/>
</dbReference>
<evidence type="ECO:0000256" key="6">
    <source>
        <dbReference type="ARBA" id="ARBA00022857"/>
    </source>
</evidence>
<dbReference type="HOGENOM" id="CLU_013299_2_1_5"/>
<dbReference type="Gene3D" id="1.20.120.1460">
    <property type="match status" value="1"/>
</dbReference>
<keyword evidence="2 9" id="KW-0820">tRNA-binding</keyword>
<evidence type="ECO:0000256" key="2">
    <source>
        <dbReference type="ARBA" id="ARBA00022555"/>
    </source>
</evidence>
<reference evidence="14 15" key="1">
    <citation type="journal article" date="2010" name="J. Bacteriol.">
        <title>Complete genome sequence of "Candidatus Puniceispirillum marinum" IMCC1322, a representative of the SAR116 clade in the Alphaproteobacteria.</title>
        <authorList>
            <person name="Oh H.M."/>
            <person name="Kwon K.K."/>
            <person name="Kang I."/>
            <person name="Kang S.G."/>
            <person name="Lee J.H."/>
            <person name="Kim S.J."/>
            <person name="Cho J.C."/>
        </authorList>
    </citation>
    <scope>NUCLEOTIDE SEQUENCE [LARGE SCALE GENOMIC DNA]</scope>
    <source>
        <strain evidence="14 15">IMCC1322</strain>
    </source>
</reference>
<feature type="binding site" evidence="9 12">
    <location>
        <position position="70"/>
    </location>
    <ligand>
        <name>FMN</name>
        <dbReference type="ChEBI" id="CHEBI:58210"/>
    </ligand>
</feature>
<comment type="similarity">
    <text evidence="9">Belongs to the Dus family. DusA subfamily.</text>
</comment>
<keyword evidence="8 9" id="KW-0560">Oxidoreductase</keyword>
<evidence type="ECO:0000259" key="13">
    <source>
        <dbReference type="Pfam" id="PF01207"/>
    </source>
</evidence>
<evidence type="ECO:0000256" key="9">
    <source>
        <dbReference type="HAMAP-Rule" id="MF_02041"/>
    </source>
</evidence>
<organism evidence="14 15">
    <name type="scientific">Puniceispirillum marinum (strain IMCC1322)</name>
    <dbReference type="NCBI Taxonomy" id="488538"/>
    <lineage>
        <taxon>Bacteria</taxon>
        <taxon>Pseudomonadati</taxon>
        <taxon>Pseudomonadota</taxon>
        <taxon>Alphaproteobacteria</taxon>
        <taxon>Candidatus Puniceispirillales</taxon>
        <taxon>Candidatus Puniceispirillaceae</taxon>
        <taxon>Candidatus Puniceispirillum</taxon>
    </lineage>
</organism>
<feature type="binding site" evidence="9 12">
    <location>
        <begin position="214"/>
        <end position="216"/>
    </location>
    <ligand>
        <name>FMN</name>
        <dbReference type="ChEBI" id="CHEBI:58210"/>
    </ligand>
</feature>
<dbReference type="OrthoDB" id="9783413at2"/>
<dbReference type="EMBL" id="CP001751">
    <property type="protein sequence ID" value="ADE39332.1"/>
    <property type="molecule type" value="Genomic_DNA"/>
</dbReference>
<comment type="cofactor">
    <cofactor evidence="1 9 10 12">
        <name>FMN</name>
        <dbReference type="ChEBI" id="CHEBI:58210"/>
    </cofactor>
</comment>
<feature type="site" description="Interacts with tRNA" evidence="9">
    <location>
        <position position="97"/>
    </location>
</feature>
<comment type="catalytic activity">
    <reaction evidence="9">
        <text>5,6-dihydrouridine(20) in tRNA + NAD(+) = uridine(20) in tRNA + NADH + H(+)</text>
        <dbReference type="Rhea" id="RHEA:53340"/>
        <dbReference type="Rhea" id="RHEA-COMP:13533"/>
        <dbReference type="Rhea" id="RHEA-COMP:13534"/>
        <dbReference type="ChEBI" id="CHEBI:15378"/>
        <dbReference type="ChEBI" id="CHEBI:57540"/>
        <dbReference type="ChEBI" id="CHEBI:57945"/>
        <dbReference type="ChEBI" id="CHEBI:65315"/>
        <dbReference type="ChEBI" id="CHEBI:74443"/>
        <dbReference type="EC" id="1.3.1.91"/>
    </reaction>
</comment>
<dbReference type="GO" id="GO:0102266">
    <property type="term" value="F:tRNA-dihydrouridine20a synthase activity"/>
    <property type="evidence" value="ECO:0007669"/>
    <property type="project" value="RHEA"/>
</dbReference>
<dbReference type="Proteomes" id="UP000007460">
    <property type="component" value="Chromosome"/>
</dbReference>
<feature type="site" description="Interacts with tRNA; defines subfamily-specific binding signature" evidence="9">
    <location>
        <position position="186"/>
    </location>
</feature>
<feature type="binding site" evidence="9 12">
    <location>
        <position position="142"/>
    </location>
    <ligand>
        <name>FMN</name>
        <dbReference type="ChEBI" id="CHEBI:58210"/>
    </ligand>
</feature>
<feature type="site" description="Interacts with tRNA; defines subfamily-specific binding signature" evidence="9">
    <location>
        <position position="303"/>
    </location>
</feature>
<comment type="similarity">
    <text evidence="10">Belongs to the dus family.</text>
</comment>
<feature type="site" description="Interacts with tRNA" evidence="9">
    <location>
        <position position="189"/>
    </location>
</feature>
<comment type="catalytic activity">
    <reaction evidence="9">
        <text>5,6-dihydrouridine(20) in tRNA + NADP(+) = uridine(20) in tRNA + NADPH + H(+)</text>
        <dbReference type="Rhea" id="RHEA:53336"/>
        <dbReference type="Rhea" id="RHEA-COMP:13533"/>
        <dbReference type="Rhea" id="RHEA-COMP:13534"/>
        <dbReference type="ChEBI" id="CHEBI:15378"/>
        <dbReference type="ChEBI" id="CHEBI:57783"/>
        <dbReference type="ChEBI" id="CHEBI:58349"/>
        <dbReference type="ChEBI" id="CHEBI:65315"/>
        <dbReference type="ChEBI" id="CHEBI:74443"/>
        <dbReference type="EC" id="1.3.1.91"/>
    </reaction>
</comment>
<feature type="active site" description="Proton donor" evidence="9 11">
    <location>
        <position position="100"/>
    </location>
</feature>
<dbReference type="GO" id="GO:0102264">
    <property type="term" value="F:tRNA-dihydrouridine20 synthase activity"/>
    <property type="evidence" value="ECO:0007669"/>
    <property type="project" value="UniProtKB-EC"/>
</dbReference>
<evidence type="ECO:0000256" key="7">
    <source>
        <dbReference type="ARBA" id="ARBA00022884"/>
    </source>
</evidence>
<dbReference type="HAMAP" id="MF_02041">
    <property type="entry name" value="DusA_subfam"/>
    <property type="match status" value="1"/>
</dbReference>
<evidence type="ECO:0000256" key="11">
    <source>
        <dbReference type="PIRSR" id="PIRSR006621-1"/>
    </source>
</evidence>
<keyword evidence="15" id="KW-1185">Reference proteome</keyword>
<evidence type="ECO:0000256" key="4">
    <source>
        <dbReference type="ARBA" id="ARBA00022643"/>
    </source>
</evidence>
<dbReference type="PIRSF" id="PIRSF006621">
    <property type="entry name" value="Dus"/>
    <property type="match status" value="1"/>
</dbReference>
<gene>
    <name evidence="9" type="primary">dusA</name>
    <name evidence="14" type="ordered locus">SAR116_1089</name>
</gene>
<dbReference type="Pfam" id="PF01207">
    <property type="entry name" value="Dus"/>
    <property type="match status" value="1"/>
</dbReference>
<evidence type="ECO:0000256" key="1">
    <source>
        <dbReference type="ARBA" id="ARBA00001917"/>
    </source>
</evidence>
<accession>D5BST5</accession>
<dbReference type="GO" id="GO:0010181">
    <property type="term" value="F:FMN binding"/>
    <property type="evidence" value="ECO:0007669"/>
    <property type="project" value="UniProtKB-UniRule"/>
</dbReference>
<dbReference type="AlphaFoldDB" id="D5BST5"/>
<sequence>MTNHNRQHIDRRLSVAPMMDWTDRHCRFFLRLVAPDALLFTEMVTADAIIHGDCERLLGHDLAEHPLALQLGGSDPEKLAKASRIAMDYGFAEINLNVGCPSDRVQSGRFGACLMAEPALVAECCSAMASVTTAFDVPVSVKCRIGIDDMDSETGLDAFTHAVADAGVTLLYVHARKAWLKGLSPKENRDIPPLDYARVKRLVGAFPAIDIHINGGIVALDTARELAPDFAGMMLGRAAYKTPMILPQIAYELYGTKPPSRADIAASMADYADIKTAADVPLHAITRHMLGLYNGQRGAKLWRRSLGEDARSRSADGGQLIRETVTACEALATQLAA</sequence>
<dbReference type="InterPro" id="IPR001269">
    <property type="entry name" value="DUS_fam"/>
</dbReference>
<keyword evidence="5 9" id="KW-0819">tRNA processing</keyword>
<dbReference type="GO" id="GO:0000049">
    <property type="term" value="F:tRNA binding"/>
    <property type="evidence" value="ECO:0007669"/>
    <property type="project" value="UniProtKB-UniRule"/>
</dbReference>
<evidence type="ECO:0000313" key="15">
    <source>
        <dbReference type="Proteomes" id="UP000007460"/>
    </source>
</evidence>
<dbReference type="STRING" id="488538.SAR116_1089"/>
<dbReference type="RefSeq" id="WP_013045961.1">
    <property type="nucleotide sequence ID" value="NC_014010.1"/>
</dbReference>
<keyword evidence="3 9" id="KW-0285">Flavoprotein</keyword>
<dbReference type="PROSITE" id="PS01136">
    <property type="entry name" value="UPF0034"/>
    <property type="match status" value="1"/>
</dbReference>
<dbReference type="EC" id="1.3.1.91" evidence="9"/>
<dbReference type="CDD" id="cd02801">
    <property type="entry name" value="DUS_like_FMN"/>
    <property type="match status" value="1"/>
</dbReference>
<comment type="catalytic activity">
    <reaction evidence="9">
        <text>5,6-dihydrouridine(20a) in tRNA + NADP(+) = uridine(20a) in tRNA + NADPH + H(+)</text>
        <dbReference type="Rhea" id="RHEA:53344"/>
        <dbReference type="Rhea" id="RHEA-COMP:13535"/>
        <dbReference type="Rhea" id="RHEA-COMP:13536"/>
        <dbReference type="ChEBI" id="CHEBI:15378"/>
        <dbReference type="ChEBI" id="CHEBI:57783"/>
        <dbReference type="ChEBI" id="CHEBI:58349"/>
        <dbReference type="ChEBI" id="CHEBI:65315"/>
        <dbReference type="ChEBI" id="CHEBI:74443"/>
    </reaction>
</comment>
<dbReference type="NCBIfam" id="NF008774">
    <property type="entry name" value="PRK11815.1"/>
    <property type="match status" value="1"/>
</dbReference>
<evidence type="ECO:0000256" key="5">
    <source>
        <dbReference type="ARBA" id="ARBA00022694"/>
    </source>
</evidence>
<dbReference type="PANTHER" id="PTHR42907:SF1">
    <property type="entry name" value="FMN-LINKED OXIDOREDUCTASES SUPERFAMILY PROTEIN"/>
    <property type="match status" value="1"/>
</dbReference>
<dbReference type="eggNOG" id="COG0042">
    <property type="taxonomic scope" value="Bacteria"/>
</dbReference>
<evidence type="ECO:0000313" key="14">
    <source>
        <dbReference type="EMBL" id="ADE39332.1"/>
    </source>
</evidence>
<dbReference type="Gene3D" id="3.20.20.70">
    <property type="entry name" value="Aldolase class I"/>
    <property type="match status" value="1"/>
</dbReference>
<dbReference type="InterPro" id="IPR035587">
    <property type="entry name" value="DUS-like_FMN-bd"/>
</dbReference>
<dbReference type="InterPro" id="IPR013785">
    <property type="entry name" value="Aldolase_TIM"/>
</dbReference>
<comment type="caution">
    <text evidence="9">Lacks conserved residue(s) required for the propagation of feature annotation.</text>
</comment>
<name>D5BST5_PUNMI</name>
<keyword evidence="4 9" id="KW-0288">FMN</keyword>
<proteinExistence type="inferred from homology"/>
<feature type="binding site" evidence="9 12">
    <location>
        <position position="174"/>
    </location>
    <ligand>
        <name>FMN</name>
        <dbReference type="ChEBI" id="CHEBI:58210"/>
    </ligand>
</feature>
<feature type="domain" description="DUS-like FMN-binding" evidence="13">
    <location>
        <begin position="15"/>
        <end position="310"/>
    </location>
</feature>
<feature type="binding site" evidence="9 12">
    <location>
        <begin position="17"/>
        <end position="19"/>
    </location>
    <ligand>
        <name>FMN</name>
        <dbReference type="ChEBI" id="CHEBI:58210"/>
    </ligand>
</feature>
<comment type="function">
    <text evidence="9">Catalyzes the synthesis of 5,6-dihydrouridine (D), a modified base found in the D-loop of most tRNAs, via the reduction of the C5-C6 double bond in target uridines. Specifically modifies U20 and U20a in tRNAs.</text>
</comment>
<dbReference type="KEGG" id="apb:SAR116_1089"/>
<evidence type="ECO:0000256" key="8">
    <source>
        <dbReference type="ARBA" id="ARBA00023002"/>
    </source>
</evidence>
<comment type="catalytic activity">
    <reaction evidence="9">
        <text>5,6-dihydrouridine(20a) in tRNA + NAD(+) = uridine(20a) in tRNA + NADH + H(+)</text>
        <dbReference type="Rhea" id="RHEA:53348"/>
        <dbReference type="Rhea" id="RHEA-COMP:13535"/>
        <dbReference type="Rhea" id="RHEA-COMP:13536"/>
        <dbReference type="ChEBI" id="CHEBI:15378"/>
        <dbReference type="ChEBI" id="CHEBI:57540"/>
        <dbReference type="ChEBI" id="CHEBI:57945"/>
        <dbReference type="ChEBI" id="CHEBI:65315"/>
        <dbReference type="ChEBI" id="CHEBI:74443"/>
    </reaction>
</comment>
<dbReference type="InterPro" id="IPR004653">
    <property type="entry name" value="DusA"/>
</dbReference>
<evidence type="ECO:0000256" key="12">
    <source>
        <dbReference type="PIRSR" id="PIRSR006621-2"/>
    </source>
</evidence>
<dbReference type="SUPFAM" id="SSF51395">
    <property type="entry name" value="FMN-linked oxidoreductases"/>
    <property type="match status" value="1"/>
</dbReference>